<dbReference type="Proteomes" id="UP001189429">
    <property type="component" value="Unassembled WGS sequence"/>
</dbReference>
<reference evidence="1" key="1">
    <citation type="submission" date="2023-10" db="EMBL/GenBank/DDBJ databases">
        <authorList>
            <person name="Chen Y."/>
            <person name="Shah S."/>
            <person name="Dougan E. K."/>
            <person name="Thang M."/>
            <person name="Chan C."/>
        </authorList>
    </citation>
    <scope>NUCLEOTIDE SEQUENCE [LARGE SCALE GENOMIC DNA]</scope>
</reference>
<accession>A0ABN9YE04</accession>
<name>A0ABN9YE04_9DINO</name>
<sequence length="49" mass="5078">SPESESHVAPAPLASQKATPFASAPPMVVAVLRLFVRPAAQKGSAHLWA</sequence>
<proteinExistence type="predicted"/>
<evidence type="ECO:0000313" key="1">
    <source>
        <dbReference type="EMBL" id="CAK0910971.1"/>
    </source>
</evidence>
<evidence type="ECO:0000313" key="2">
    <source>
        <dbReference type="Proteomes" id="UP001189429"/>
    </source>
</evidence>
<feature type="non-terminal residue" evidence="1">
    <location>
        <position position="1"/>
    </location>
</feature>
<dbReference type="EMBL" id="CAUYUJ010022501">
    <property type="protein sequence ID" value="CAK0910971.1"/>
    <property type="molecule type" value="Genomic_DNA"/>
</dbReference>
<organism evidence="1 2">
    <name type="scientific">Prorocentrum cordatum</name>
    <dbReference type="NCBI Taxonomy" id="2364126"/>
    <lineage>
        <taxon>Eukaryota</taxon>
        <taxon>Sar</taxon>
        <taxon>Alveolata</taxon>
        <taxon>Dinophyceae</taxon>
        <taxon>Prorocentrales</taxon>
        <taxon>Prorocentraceae</taxon>
        <taxon>Prorocentrum</taxon>
    </lineage>
</organism>
<gene>
    <name evidence="1" type="ORF">PCOR1329_LOCUS84988</name>
</gene>
<keyword evidence="2" id="KW-1185">Reference proteome</keyword>
<protein>
    <submittedName>
        <fullName evidence="1">Uncharacterized protein</fullName>
    </submittedName>
</protein>
<comment type="caution">
    <text evidence="1">The sequence shown here is derived from an EMBL/GenBank/DDBJ whole genome shotgun (WGS) entry which is preliminary data.</text>
</comment>